<dbReference type="InterPro" id="IPR051199">
    <property type="entry name" value="LPS_LOS_Heptosyltrfase"/>
</dbReference>
<dbReference type="Proteomes" id="UP000236723">
    <property type="component" value="Unassembled WGS sequence"/>
</dbReference>
<dbReference type="CDD" id="cd03789">
    <property type="entry name" value="GT9_LPS_heptosyltransferase"/>
    <property type="match status" value="1"/>
</dbReference>
<dbReference type="AlphaFoldDB" id="A0A1H6BYJ8"/>
<evidence type="ECO:0000256" key="1">
    <source>
        <dbReference type="ARBA" id="ARBA00022676"/>
    </source>
</evidence>
<name>A0A1H6BYJ8_9ACTN</name>
<keyword evidence="2 3" id="KW-0808">Transferase</keyword>
<proteinExistence type="predicted"/>
<dbReference type="PANTHER" id="PTHR30160:SF1">
    <property type="entry name" value="LIPOPOLYSACCHARIDE 1,2-N-ACETYLGLUCOSAMINETRANSFERASE-RELATED"/>
    <property type="match status" value="1"/>
</dbReference>
<evidence type="ECO:0000313" key="4">
    <source>
        <dbReference type="Proteomes" id="UP000236723"/>
    </source>
</evidence>
<accession>A0A1H6BYJ8</accession>
<keyword evidence="4" id="KW-1185">Reference proteome</keyword>
<dbReference type="OrthoDB" id="9807356at2"/>
<dbReference type="RefSeq" id="WP_103939285.1">
    <property type="nucleotide sequence ID" value="NZ_FNVO01000008.1"/>
</dbReference>
<dbReference type="GO" id="GO:0005829">
    <property type="term" value="C:cytosol"/>
    <property type="evidence" value="ECO:0007669"/>
    <property type="project" value="TreeGrafter"/>
</dbReference>
<dbReference type="GO" id="GO:0008713">
    <property type="term" value="F:ADP-heptose-lipopolysaccharide heptosyltransferase activity"/>
    <property type="evidence" value="ECO:0007669"/>
    <property type="project" value="TreeGrafter"/>
</dbReference>
<dbReference type="Pfam" id="PF01075">
    <property type="entry name" value="Glyco_transf_9"/>
    <property type="match status" value="1"/>
</dbReference>
<dbReference type="Gene3D" id="3.40.50.2000">
    <property type="entry name" value="Glycogen Phosphorylase B"/>
    <property type="match status" value="2"/>
</dbReference>
<dbReference type="InterPro" id="IPR002201">
    <property type="entry name" value="Glyco_trans_9"/>
</dbReference>
<organism evidence="3 4">
    <name type="scientific">Thermomonospora echinospora</name>
    <dbReference type="NCBI Taxonomy" id="1992"/>
    <lineage>
        <taxon>Bacteria</taxon>
        <taxon>Bacillati</taxon>
        <taxon>Actinomycetota</taxon>
        <taxon>Actinomycetes</taxon>
        <taxon>Streptosporangiales</taxon>
        <taxon>Thermomonosporaceae</taxon>
        <taxon>Thermomonospora</taxon>
    </lineage>
</organism>
<dbReference type="PANTHER" id="PTHR30160">
    <property type="entry name" value="TETRAACYLDISACCHARIDE 4'-KINASE-RELATED"/>
    <property type="match status" value="1"/>
</dbReference>
<reference evidence="4" key="1">
    <citation type="submission" date="2016-10" db="EMBL/GenBank/DDBJ databases">
        <authorList>
            <person name="Varghese N."/>
            <person name="Submissions S."/>
        </authorList>
    </citation>
    <scope>NUCLEOTIDE SEQUENCE [LARGE SCALE GENOMIC DNA]</scope>
    <source>
        <strain evidence="4">DSM 43163</strain>
    </source>
</reference>
<evidence type="ECO:0000256" key="2">
    <source>
        <dbReference type="ARBA" id="ARBA00022679"/>
    </source>
</evidence>
<dbReference type="GO" id="GO:0009244">
    <property type="term" value="P:lipopolysaccharide core region biosynthetic process"/>
    <property type="evidence" value="ECO:0007669"/>
    <property type="project" value="TreeGrafter"/>
</dbReference>
<gene>
    <name evidence="3" type="ORF">SAMN04489712_108129</name>
</gene>
<keyword evidence="1" id="KW-0328">Glycosyltransferase</keyword>
<protein>
    <submittedName>
        <fullName evidence="3">ADP-heptose:LPS heptosyltransferase</fullName>
    </submittedName>
</protein>
<evidence type="ECO:0000313" key="3">
    <source>
        <dbReference type="EMBL" id="SEG65732.1"/>
    </source>
</evidence>
<sequence length="316" mass="33488">MSRPAILMLRALGLGDFLTGVPAYRALRAAYPEHETVLAAPSALAPLADLCGAIDRLLPTGELEPIGWHGPPPDVGVDLHGNGPASHQPVAATGARTLMMYASPTAPDAKGPWWDDDEHEVRRWCRLLEWWDVRTDPTALLLDPPAVPAPVEGAAVVHPGAASGSRRWPAERYAAVAEALAAEGERVVITGTEGERRLAQEVAERAGLPPESVLAGRAGLAELAALVSRARLVVSNDTGMAHLGFAYSRPSVTLYGPVSPALWGPPLGESRHAVLWHGSGGRPGDAWGAIPDPRLLRITVREVLDAARAVRHQPSL</sequence>
<dbReference type="SUPFAM" id="SSF53756">
    <property type="entry name" value="UDP-Glycosyltransferase/glycogen phosphorylase"/>
    <property type="match status" value="1"/>
</dbReference>
<dbReference type="EMBL" id="FNVO01000008">
    <property type="protein sequence ID" value="SEG65732.1"/>
    <property type="molecule type" value="Genomic_DNA"/>
</dbReference>